<name>A0A367RBG4_NOSPU</name>
<proteinExistence type="predicted"/>
<dbReference type="Pfam" id="PF07883">
    <property type="entry name" value="Cupin_2"/>
    <property type="match status" value="1"/>
</dbReference>
<dbReference type="InterPro" id="IPR011051">
    <property type="entry name" value="RmlC_Cupin_sf"/>
</dbReference>
<feature type="domain" description="Cupin type-2" evidence="1">
    <location>
        <begin position="45"/>
        <end position="111"/>
    </location>
</feature>
<dbReference type="EMBL" id="LXQE01000158">
    <property type="protein sequence ID" value="RCJ33866.1"/>
    <property type="molecule type" value="Genomic_DNA"/>
</dbReference>
<dbReference type="SUPFAM" id="SSF51182">
    <property type="entry name" value="RmlC-like cupins"/>
    <property type="match status" value="1"/>
</dbReference>
<organism evidence="2 3">
    <name type="scientific">Nostoc punctiforme NIES-2108</name>
    <dbReference type="NCBI Taxonomy" id="1356359"/>
    <lineage>
        <taxon>Bacteria</taxon>
        <taxon>Bacillati</taxon>
        <taxon>Cyanobacteriota</taxon>
        <taxon>Cyanophyceae</taxon>
        <taxon>Nostocales</taxon>
        <taxon>Nostocaceae</taxon>
        <taxon>Nostoc</taxon>
    </lineage>
</organism>
<protein>
    <submittedName>
        <fullName evidence="2">Cupin</fullName>
    </submittedName>
</protein>
<dbReference type="Proteomes" id="UP000252085">
    <property type="component" value="Unassembled WGS sequence"/>
</dbReference>
<dbReference type="InterPro" id="IPR053146">
    <property type="entry name" value="QDO-like"/>
</dbReference>
<accession>A0A367RBG4</accession>
<gene>
    <name evidence="2" type="ORF">A6769_24370</name>
</gene>
<evidence type="ECO:0000313" key="3">
    <source>
        <dbReference type="Proteomes" id="UP000252085"/>
    </source>
</evidence>
<comment type="caution">
    <text evidence="2">The sequence shown here is derived from an EMBL/GenBank/DDBJ whole genome shotgun (WGS) entry which is preliminary data.</text>
</comment>
<dbReference type="PANTHER" id="PTHR36440:SF1">
    <property type="entry name" value="PUTATIVE (AFU_ORTHOLOGUE AFUA_8G07350)-RELATED"/>
    <property type="match status" value="1"/>
</dbReference>
<dbReference type="AlphaFoldDB" id="A0A367RBG4"/>
<sequence length="165" mass="17886">MTIEQKGLLQPPGEGTSYWFAQDLYTFKAVGEETGQAYALCEVVIAAQGGGAPPHRHSRENESFYIQEGELEFNLDGQIIIATPGTFLHSPKGQLHQFTNKTSLPAKILVWVTPSGFEKFIAEAGKPANQVISVPPLSPTDLEKILATAPKYGIEIIPPPAELIS</sequence>
<dbReference type="InterPro" id="IPR013096">
    <property type="entry name" value="Cupin_2"/>
</dbReference>
<dbReference type="Gene3D" id="2.60.120.10">
    <property type="entry name" value="Jelly Rolls"/>
    <property type="match status" value="1"/>
</dbReference>
<reference evidence="2 3" key="1">
    <citation type="submission" date="2016-04" db="EMBL/GenBank/DDBJ databases">
        <authorList>
            <person name="Evans L.H."/>
            <person name="Alamgir A."/>
            <person name="Owens N."/>
            <person name="Weber N.D."/>
            <person name="Virtaneva K."/>
            <person name="Barbian K."/>
            <person name="Babar A."/>
            <person name="Rosenke K."/>
        </authorList>
    </citation>
    <scope>NUCLEOTIDE SEQUENCE [LARGE SCALE GENOMIC DNA]</scope>
    <source>
        <strain evidence="2">NIES-2108</strain>
    </source>
</reference>
<dbReference type="InterPro" id="IPR014710">
    <property type="entry name" value="RmlC-like_jellyroll"/>
</dbReference>
<evidence type="ECO:0000259" key="1">
    <source>
        <dbReference type="Pfam" id="PF07883"/>
    </source>
</evidence>
<dbReference type="PANTHER" id="PTHR36440">
    <property type="entry name" value="PUTATIVE (AFU_ORTHOLOGUE AFUA_8G07350)-RELATED"/>
    <property type="match status" value="1"/>
</dbReference>
<evidence type="ECO:0000313" key="2">
    <source>
        <dbReference type="EMBL" id="RCJ33866.1"/>
    </source>
</evidence>